<keyword evidence="2" id="KW-1185">Reference proteome</keyword>
<evidence type="ECO:0000313" key="1">
    <source>
        <dbReference type="EMBL" id="RZC75400.1"/>
    </source>
</evidence>
<dbReference type="Proteomes" id="UP000316621">
    <property type="component" value="Chromosome 8"/>
</dbReference>
<organism evidence="1 2">
    <name type="scientific">Papaver somniferum</name>
    <name type="common">Opium poppy</name>
    <dbReference type="NCBI Taxonomy" id="3469"/>
    <lineage>
        <taxon>Eukaryota</taxon>
        <taxon>Viridiplantae</taxon>
        <taxon>Streptophyta</taxon>
        <taxon>Embryophyta</taxon>
        <taxon>Tracheophyta</taxon>
        <taxon>Spermatophyta</taxon>
        <taxon>Magnoliopsida</taxon>
        <taxon>Ranunculales</taxon>
        <taxon>Papaveraceae</taxon>
        <taxon>Papaveroideae</taxon>
        <taxon>Papaver</taxon>
    </lineage>
</organism>
<evidence type="ECO:0000313" key="2">
    <source>
        <dbReference type="Proteomes" id="UP000316621"/>
    </source>
</evidence>
<reference evidence="1 2" key="1">
    <citation type="journal article" date="2018" name="Science">
        <title>The opium poppy genome and morphinan production.</title>
        <authorList>
            <person name="Guo L."/>
            <person name="Winzer T."/>
            <person name="Yang X."/>
            <person name="Li Y."/>
            <person name="Ning Z."/>
            <person name="He Z."/>
            <person name="Teodor R."/>
            <person name="Lu Y."/>
            <person name="Bowser T.A."/>
            <person name="Graham I.A."/>
            <person name="Ye K."/>
        </authorList>
    </citation>
    <scope>NUCLEOTIDE SEQUENCE [LARGE SCALE GENOMIC DNA]</scope>
    <source>
        <strain evidence="2">cv. HN1</strain>
        <tissue evidence="1">Leaves</tissue>
    </source>
</reference>
<gene>
    <name evidence="1" type="ORF">C5167_050881</name>
</gene>
<name>A0A4Y7KSR2_PAPSO</name>
<protein>
    <submittedName>
        <fullName evidence="1">Uncharacterized protein</fullName>
    </submittedName>
</protein>
<sequence>MGTLIAGICGSNEVSVAIELSMKMVNGNEIPVVHCKGGLIGHPLNFFCEMVPIRNSTVMEATEVHFSVTAKYQGATISMIWYSTRM</sequence>
<dbReference type="AlphaFoldDB" id="A0A4Y7KSR2"/>
<proteinExistence type="predicted"/>
<dbReference type="Gramene" id="RZC75400">
    <property type="protein sequence ID" value="RZC75400"/>
    <property type="gene ID" value="C5167_050881"/>
</dbReference>
<dbReference type="EMBL" id="CM010722">
    <property type="protein sequence ID" value="RZC75400.1"/>
    <property type="molecule type" value="Genomic_DNA"/>
</dbReference>
<accession>A0A4Y7KSR2</accession>